<comment type="caution">
    <text evidence="1">The sequence shown here is derived from an EMBL/GenBank/DDBJ whole genome shotgun (WGS) entry which is preliminary data.</text>
</comment>
<sequence length="100" mass="11250">MDASATHYTSRLEVSCGNMMLRWLAEVTKFMTEPLRIGLQHWLRDIGVEILPFTAPGICCLSGMLARSQGPYGIVSSWSWKSSSNRDSQYLSMCPNLPHK</sequence>
<organism evidence="1">
    <name type="scientific">Sesamum latifolium</name>
    <dbReference type="NCBI Taxonomy" id="2727402"/>
    <lineage>
        <taxon>Eukaryota</taxon>
        <taxon>Viridiplantae</taxon>
        <taxon>Streptophyta</taxon>
        <taxon>Embryophyta</taxon>
        <taxon>Tracheophyta</taxon>
        <taxon>Spermatophyta</taxon>
        <taxon>Magnoliopsida</taxon>
        <taxon>eudicotyledons</taxon>
        <taxon>Gunneridae</taxon>
        <taxon>Pentapetalae</taxon>
        <taxon>asterids</taxon>
        <taxon>lamiids</taxon>
        <taxon>Lamiales</taxon>
        <taxon>Pedaliaceae</taxon>
        <taxon>Sesamum</taxon>
    </lineage>
</organism>
<dbReference type="EMBL" id="JACGWN010000013">
    <property type="protein sequence ID" value="KAL0410869.1"/>
    <property type="molecule type" value="Genomic_DNA"/>
</dbReference>
<name>A0AAW2U232_9LAMI</name>
<reference evidence="1" key="1">
    <citation type="submission" date="2020-06" db="EMBL/GenBank/DDBJ databases">
        <authorList>
            <person name="Li T."/>
            <person name="Hu X."/>
            <person name="Zhang T."/>
            <person name="Song X."/>
            <person name="Zhang H."/>
            <person name="Dai N."/>
            <person name="Sheng W."/>
            <person name="Hou X."/>
            <person name="Wei L."/>
        </authorList>
    </citation>
    <scope>NUCLEOTIDE SEQUENCE</scope>
    <source>
        <strain evidence="1">KEN1</strain>
        <tissue evidence="1">Leaf</tissue>
    </source>
</reference>
<proteinExistence type="predicted"/>
<gene>
    <name evidence="1" type="ORF">Slati_3676600</name>
</gene>
<protein>
    <submittedName>
        <fullName evidence="1">Uncharacterized protein</fullName>
    </submittedName>
</protein>
<reference evidence="1" key="2">
    <citation type="journal article" date="2024" name="Plant">
        <title>Genomic evolution and insights into agronomic trait innovations of Sesamum species.</title>
        <authorList>
            <person name="Miao H."/>
            <person name="Wang L."/>
            <person name="Qu L."/>
            <person name="Liu H."/>
            <person name="Sun Y."/>
            <person name="Le M."/>
            <person name="Wang Q."/>
            <person name="Wei S."/>
            <person name="Zheng Y."/>
            <person name="Lin W."/>
            <person name="Duan Y."/>
            <person name="Cao H."/>
            <person name="Xiong S."/>
            <person name="Wang X."/>
            <person name="Wei L."/>
            <person name="Li C."/>
            <person name="Ma Q."/>
            <person name="Ju M."/>
            <person name="Zhao R."/>
            <person name="Li G."/>
            <person name="Mu C."/>
            <person name="Tian Q."/>
            <person name="Mei H."/>
            <person name="Zhang T."/>
            <person name="Gao T."/>
            <person name="Zhang H."/>
        </authorList>
    </citation>
    <scope>NUCLEOTIDE SEQUENCE</scope>
    <source>
        <strain evidence="1">KEN1</strain>
    </source>
</reference>
<dbReference type="AlphaFoldDB" id="A0AAW2U232"/>
<accession>A0AAW2U232</accession>
<evidence type="ECO:0000313" key="1">
    <source>
        <dbReference type="EMBL" id="KAL0410869.1"/>
    </source>
</evidence>